<dbReference type="Proteomes" id="UP000582837">
    <property type="component" value="Unassembled WGS sequence"/>
</dbReference>
<feature type="transmembrane region" description="Helical" evidence="6">
    <location>
        <begin position="182"/>
        <end position="202"/>
    </location>
</feature>
<evidence type="ECO:0000256" key="4">
    <source>
        <dbReference type="ARBA" id="ARBA00022989"/>
    </source>
</evidence>
<dbReference type="PANTHER" id="PTHR30250">
    <property type="entry name" value="PST FAMILY PREDICTED COLANIC ACID TRANSPORTER"/>
    <property type="match status" value="1"/>
</dbReference>
<evidence type="ECO:0000256" key="1">
    <source>
        <dbReference type="ARBA" id="ARBA00004651"/>
    </source>
</evidence>
<feature type="transmembrane region" description="Helical" evidence="6">
    <location>
        <begin position="12"/>
        <end position="29"/>
    </location>
</feature>
<feature type="transmembrane region" description="Helical" evidence="6">
    <location>
        <begin position="158"/>
        <end position="176"/>
    </location>
</feature>
<sequence length="493" mass="50630">MRAPGPLRRGVVHNLLGIALPALVALIALPRLAAALGTERLGVLTLVWATLSYFGVLNLGVGRALTQAVAGGEGEDATLSGLFWTGLAMVMALAASAGAGLALAAPWLARGLNLPPGLAREAADAFRMLGLTLPWVISFPVLTGVLEARYRFGRVNAVAAPASALAYLGPVFVASISPDLLYVTGLLAVVRMVAWTVCLTLCLRELPALRRPRLRRGAAGPLLRFGGWTTVSAAVSPVLVYLDRFVLGGLVSTAAVAFYGVPQEITLRLGAVSSAIGSVLFPAFAAAHASARRTEGALLRRGMDGVFLLVLPAAMGLAAAGGDVMRAWMGADFAREGGAALAVLGVGLLMNGFGKVASSLLYGAGRPDHVAHAHLLELVLYVPLVALLVWMWGVPGAALAWTLRTSGDALLLLRAAGREVPEAVPALGRAARMGAFAAAGAAGAFWLPGLGWRVGFAVAATLCGWAIFRVHGDTLRAMGFGRSAAAPSPGADG</sequence>
<dbReference type="Pfam" id="PF01943">
    <property type="entry name" value="Polysacc_synt"/>
    <property type="match status" value="1"/>
</dbReference>
<reference evidence="7 8" key="1">
    <citation type="submission" date="2020-08" db="EMBL/GenBank/DDBJ databases">
        <title>Genomic Encyclopedia of Type Strains, Phase IV (KMG-IV): sequencing the most valuable type-strain genomes for metagenomic binning, comparative biology and taxonomic classification.</title>
        <authorList>
            <person name="Goeker M."/>
        </authorList>
    </citation>
    <scope>NUCLEOTIDE SEQUENCE [LARGE SCALE GENOMIC DNA]</scope>
    <source>
        <strain evidence="7 8">DSM 29007</strain>
    </source>
</reference>
<keyword evidence="2" id="KW-1003">Cell membrane</keyword>
<keyword evidence="3 6" id="KW-0812">Transmembrane</keyword>
<dbReference type="InterPro" id="IPR002797">
    <property type="entry name" value="Polysacc_synth"/>
</dbReference>
<proteinExistence type="predicted"/>
<feature type="transmembrane region" description="Helical" evidence="6">
    <location>
        <begin position="340"/>
        <end position="363"/>
    </location>
</feature>
<keyword evidence="4 6" id="KW-1133">Transmembrane helix</keyword>
<evidence type="ECO:0000313" key="8">
    <source>
        <dbReference type="Proteomes" id="UP000582837"/>
    </source>
</evidence>
<dbReference type="InterPro" id="IPR050833">
    <property type="entry name" value="Poly_Biosynth_Transport"/>
</dbReference>
<evidence type="ECO:0000256" key="2">
    <source>
        <dbReference type="ARBA" id="ARBA00022475"/>
    </source>
</evidence>
<feature type="transmembrane region" description="Helical" evidence="6">
    <location>
        <begin position="375"/>
        <end position="393"/>
    </location>
</feature>
<comment type="caution">
    <text evidence="7">The sequence shown here is derived from an EMBL/GenBank/DDBJ whole genome shotgun (WGS) entry which is preliminary data.</text>
</comment>
<comment type="subcellular location">
    <subcellularLocation>
        <location evidence="1">Cell membrane</location>
        <topology evidence="1">Multi-pass membrane protein</topology>
    </subcellularLocation>
</comment>
<feature type="transmembrane region" description="Helical" evidence="6">
    <location>
        <begin position="450"/>
        <end position="468"/>
    </location>
</feature>
<protein>
    <submittedName>
        <fullName evidence="7">O-antigen/teichoic acid export membrane protein</fullName>
    </submittedName>
</protein>
<evidence type="ECO:0000256" key="3">
    <source>
        <dbReference type="ARBA" id="ARBA00022692"/>
    </source>
</evidence>
<dbReference type="EMBL" id="JACHIA010000001">
    <property type="protein sequence ID" value="MBB6068586.1"/>
    <property type="molecule type" value="Genomic_DNA"/>
</dbReference>
<gene>
    <name evidence="7" type="ORF">HNQ61_000197</name>
</gene>
<feature type="transmembrane region" description="Helical" evidence="6">
    <location>
        <begin position="265"/>
        <end position="285"/>
    </location>
</feature>
<feature type="transmembrane region" description="Helical" evidence="6">
    <location>
        <begin position="41"/>
        <end position="61"/>
    </location>
</feature>
<dbReference type="RefSeq" id="WP_170030797.1">
    <property type="nucleotide sequence ID" value="NZ_JABDTL010000001.1"/>
</dbReference>
<evidence type="ECO:0000256" key="5">
    <source>
        <dbReference type="ARBA" id="ARBA00023136"/>
    </source>
</evidence>
<feature type="transmembrane region" description="Helical" evidence="6">
    <location>
        <begin position="306"/>
        <end position="328"/>
    </location>
</feature>
<feature type="transmembrane region" description="Helical" evidence="6">
    <location>
        <begin position="82"/>
        <end position="105"/>
    </location>
</feature>
<dbReference type="PANTHER" id="PTHR30250:SF26">
    <property type="entry name" value="PSMA PROTEIN"/>
    <property type="match status" value="1"/>
</dbReference>
<evidence type="ECO:0000256" key="6">
    <source>
        <dbReference type="SAM" id="Phobius"/>
    </source>
</evidence>
<dbReference type="GO" id="GO:0005886">
    <property type="term" value="C:plasma membrane"/>
    <property type="evidence" value="ECO:0007669"/>
    <property type="project" value="UniProtKB-SubCell"/>
</dbReference>
<name>A0A841GWF9_9BACT</name>
<keyword evidence="5 6" id="KW-0472">Membrane</keyword>
<feature type="transmembrane region" description="Helical" evidence="6">
    <location>
        <begin position="125"/>
        <end position="146"/>
    </location>
</feature>
<feature type="transmembrane region" description="Helical" evidence="6">
    <location>
        <begin position="222"/>
        <end position="242"/>
    </location>
</feature>
<organism evidence="7 8">
    <name type="scientific">Longimicrobium terrae</name>
    <dbReference type="NCBI Taxonomy" id="1639882"/>
    <lineage>
        <taxon>Bacteria</taxon>
        <taxon>Pseudomonadati</taxon>
        <taxon>Gemmatimonadota</taxon>
        <taxon>Longimicrobiia</taxon>
        <taxon>Longimicrobiales</taxon>
        <taxon>Longimicrobiaceae</taxon>
        <taxon>Longimicrobium</taxon>
    </lineage>
</organism>
<dbReference type="AlphaFoldDB" id="A0A841GWF9"/>
<keyword evidence="8" id="KW-1185">Reference proteome</keyword>
<evidence type="ECO:0000313" key="7">
    <source>
        <dbReference type="EMBL" id="MBB6068586.1"/>
    </source>
</evidence>
<accession>A0A841GWF9</accession>